<accession>A0A1F5G3A6</accession>
<dbReference type="SUPFAM" id="SSF49503">
    <property type="entry name" value="Cupredoxins"/>
    <property type="match status" value="1"/>
</dbReference>
<dbReference type="EMBL" id="MFAZ01000043">
    <property type="protein sequence ID" value="OGD86363.1"/>
    <property type="molecule type" value="Genomic_DNA"/>
</dbReference>
<dbReference type="Gene3D" id="2.60.40.420">
    <property type="entry name" value="Cupredoxins - blue copper proteins"/>
    <property type="match status" value="1"/>
</dbReference>
<evidence type="ECO:0000313" key="3">
    <source>
        <dbReference type="Proteomes" id="UP000179102"/>
    </source>
</evidence>
<organism evidence="2 3">
    <name type="scientific">Candidatus Curtissbacteria bacterium RIFCSPHIGHO2_01_FULL_41_11</name>
    <dbReference type="NCBI Taxonomy" id="1797711"/>
    <lineage>
        <taxon>Bacteria</taxon>
        <taxon>Candidatus Curtissiibacteriota</taxon>
    </lineage>
</organism>
<proteinExistence type="predicted"/>
<dbReference type="InterPro" id="IPR008972">
    <property type="entry name" value="Cupredoxin"/>
</dbReference>
<comment type="caution">
    <text evidence="2">The sequence shown here is derived from an EMBL/GenBank/DDBJ whole genome shotgun (WGS) entry which is preliminary data.</text>
</comment>
<gene>
    <name evidence="2" type="ORF">A2870_00600</name>
</gene>
<dbReference type="STRING" id="1797711.A2870_00600"/>
<keyword evidence="1" id="KW-0472">Membrane</keyword>
<keyword evidence="1" id="KW-0812">Transmembrane</keyword>
<name>A0A1F5G3A6_9BACT</name>
<reference evidence="2 3" key="1">
    <citation type="journal article" date="2016" name="Nat. Commun.">
        <title>Thousands of microbial genomes shed light on interconnected biogeochemical processes in an aquifer system.</title>
        <authorList>
            <person name="Anantharaman K."/>
            <person name="Brown C.T."/>
            <person name="Hug L.A."/>
            <person name="Sharon I."/>
            <person name="Castelle C.J."/>
            <person name="Probst A.J."/>
            <person name="Thomas B.C."/>
            <person name="Singh A."/>
            <person name="Wilkins M.J."/>
            <person name="Karaoz U."/>
            <person name="Brodie E.L."/>
            <person name="Williams K.H."/>
            <person name="Hubbard S.S."/>
            <person name="Banfield J.F."/>
        </authorList>
    </citation>
    <scope>NUCLEOTIDE SEQUENCE [LARGE SCALE GENOMIC DNA]</scope>
</reference>
<feature type="transmembrane region" description="Helical" evidence="1">
    <location>
        <begin position="6"/>
        <end position="23"/>
    </location>
</feature>
<evidence type="ECO:0000313" key="2">
    <source>
        <dbReference type="EMBL" id="OGD86363.1"/>
    </source>
</evidence>
<evidence type="ECO:0000256" key="1">
    <source>
        <dbReference type="SAM" id="Phobius"/>
    </source>
</evidence>
<sequence length="138" mass="15457">MKINPIIYLVLTVAILAGLFFMFKPKKQIENTPGQAQTSTTIQSPSPESTVKTFELVIADKKLVSGPETIKITEGDEIVIRITTDEPEEFHVHGYDEFVDLEKDNPKELKFTANSTGRFIFELEESKIDLGAIEVSPK</sequence>
<dbReference type="AlphaFoldDB" id="A0A1F5G3A6"/>
<protein>
    <recommendedName>
        <fullName evidence="4">EfeO-type cupredoxin-like domain-containing protein</fullName>
    </recommendedName>
</protein>
<evidence type="ECO:0008006" key="4">
    <source>
        <dbReference type="Google" id="ProtNLM"/>
    </source>
</evidence>
<dbReference type="Proteomes" id="UP000179102">
    <property type="component" value="Unassembled WGS sequence"/>
</dbReference>
<keyword evidence="1" id="KW-1133">Transmembrane helix</keyword>